<dbReference type="PANTHER" id="PTHR13037:SF24">
    <property type="entry name" value="POLYCOMB PROTEIN PCL-RELATED"/>
    <property type="match status" value="1"/>
</dbReference>
<feature type="compositionally biased region" description="Pro residues" evidence="2">
    <location>
        <begin position="738"/>
        <end position="755"/>
    </location>
</feature>
<feature type="region of interest" description="Disordered" evidence="2">
    <location>
        <begin position="501"/>
        <end position="534"/>
    </location>
</feature>
<feature type="compositionally biased region" description="Low complexity" evidence="2">
    <location>
        <begin position="425"/>
        <end position="437"/>
    </location>
</feature>
<dbReference type="SUPFAM" id="SSF52540">
    <property type="entry name" value="P-loop containing nucleoside triphosphate hydrolases"/>
    <property type="match status" value="1"/>
</dbReference>
<gene>
    <name evidence="3" type="ORF">V2S66_02965</name>
</gene>
<reference evidence="3 4" key="1">
    <citation type="submission" date="2023-12" db="EMBL/GenBank/DDBJ databases">
        <title>Streptomyces sp. V4-01.</title>
        <authorList>
            <person name="Somphong A."/>
            <person name="Phongsopitanun W."/>
        </authorList>
    </citation>
    <scope>NUCLEOTIDE SEQUENCE [LARGE SCALE GENOMIC DNA]</scope>
    <source>
        <strain evidence="3 4">V4-01</strain>
    </source>
</reference>
<dbReference type="PANTHER" id="PTHR13037">
    <property type="entry name" value="FORMIN"/>
    <property type="match status" value="1"/>
</dbReference>
<comment type="caution">
    <text evidence="3">The sequence shown here is derived from an EMBL/GenBank/DDBJ whole genome shotgun (WGS) entry which is preliminary data.</text>
</comment>
<dbReference type="EMBL" id="JAZEWV010000001">
    <property type="protein sequence ID" value="MEE4540928.1"/>
    <property type="molecule type" value="Genomic_DNA"/>
</dbReference>
<evidence type="ECO:0000256" key="2">
    <source>
        <dbReference type="SAM" id="MobiDB-lite"/>
    </source>
</evidence>
<feature type="compositionally biased region" description="Low complexity" evidence="2">
    <location>
        <begin position="756"/>
        <end position="787"/>
    </location>
</feature>
<evidence type="ECO:0000313" key="3">
    <source>
        <dbReference type="EMBL" id="MEE4540928.1"/>
    </source>
</evidence>
<proteinExistence type="predicted"/>
<organism evidence="3 4">
    <name type="scientific">Actinacidiphila polyblastidii</name>
    <dbReference type="NCBI Taxonomy" id="3110430"/>
    <lineage>
        <taxon>Bacteria</taxon>
        <taxon>Bacillati</taxon>
        <taxon>Actinomycetota</taxon>
        <taxon>Actinomycetes</taxon>
        <taxon>Kitasatosporales</taxon>
        <taxon>Streptomycetaceae</taxon>
        <taxon>Actinacidiphila</taxon>
    </lineage>
</organism>
<keyword evidence="4" id="KW-1185">Reference proteome</keyword>
<dbReference type="Proteomes" id="UP001344658">
    <property type="component" value="Unassembled WGS sequence"/>
</dbReference>
<name>A0ABU7P5L4_9ACTN</name>
<dbReference type="Gene3D" id="2.40.10.120">
    <property type="match status" value="1"/>
</dbReference>
<feature type="region of interest" description="Disordered" evidence="2">
    <location>
        <begin position="420"/>
        <end position="450"/>
    </location>
</feature>
<protein>
    <submittedName>
        <fullName evidence="3">Trypsin-like peptidase domain-containing protein</fullName>
    </submittedName>
</protein>
<dbReference type="InterPro" id="IPR009003">
    <property type="entry name" value="Peptidase_S1_PA"/>
</dbReference>
<feature type="compositionally biased region" description="Low complexity" evidence="2">
    <location>
        <begin position="821"/>
        <end position="838"/>
    </location>
</feature>
<dbReference type="InterPro" id="IPR027417">
    <property type="entry name" value="P-loop_NTPase"/>
</dbReference>
<evidence type="ECO:0000256" key="1">
    <source>
        <dbReference type="ARBA" id="ARBA00022581"/>
    </source>
</evidence>
<feature type="region of interest" description="Disordered" evidence="2">
    <location>
        <begin position="736"/>
        <end position="838"/>
    </location>
</feature>
<keyword evidence="1" id="KW-0945">Host-virus interaction</keyword>
<sequence>MAARQDAAGRHRTAADALIRVRDLAGRPRGTGFLADAEGTMVTSHEAVDGLARLVLHGPGDQVCLVEAAAVTALPETGLALVATEGLGLPPLPIAPSGPAHPDRRAVVRLPQPVAGTVVGTTAVTYTATDRFHLLDEVYEIALDGLDLHTVPPQVSGAPLLDAETGAVLAVVASALALHAGHRAGGFALPLRARRTPAALAALLARNAATVPCYGAHLNLAGALRLTGTTTGSAAGPAPWREPVERPEVATALEEFLTAPGEPAPLVLGLVGEPGTGRSTELARLAARRAEAPAPAPTLRLRGADLRPGDGGIKDAVERALRTAARVVTAAGVPGAVGATDPGEPLYASPDALAGLARTAGRPLLVLLDAPEEMPPVLAHALPDWTAATAAWLRTGRTRLVVACRPEFWEQAGALLPPEILHDPASAGPAASAASASRAEDGPGGAGGRELPACLRLGDLTPGQAARARARYGLPAGSVAAADAAHPLTLRLLSQVRAALPQDEDDEQPEDAVAGGGTPAPGDADRGPAPTGPPSRVEIFSAYLDLVCLRIALRLAAASAAQPQARGTAVRRLAARVTGAAHEAARRCLGPGQGELDREAFEELFPWRTGWASAVLTEGLLVPAGAGYRFAHEGLADWLQSLHLDVDAALHALVHRWFAQSSAAAEAPVRLPSRPAARAAAPPCVPPAPPVAPPHFPRSLPVPRHRAGAVVEAMLLTPPGTLAAQLGALVRVLDRHTPPPTRVTPAPPAPAPAAPPADLDADTVPNPRPQRPGAAAPPQTGPSTEPLTGPPTGPPTAGLPGWIGRLPGAAPCDRRPEGRTPGETPTTAAAGAPRPGRAWPAQAVRQAEAVWWAAHLLREVLLRVADAAPLREVLRDLAGSVVVGAVDAGGFHAAGMGGLGGFGPWFWRRVPLPAAERLDLLRVLLPADPPPAPPAGDGRARRGDGPRGADRYLDAVAAMLREDPARALPVVCGWFTDDRPLRTVRPAPGRLTVATATQALLYAHRRPALDDLTEALVAAGHPGADEVLGVLAEDEPSAMCRAVDRWAHDPRPDRHVAAATYGPRAAPFAPTRADRELLRYAALTLLARPGDCTLHGVALGLLVRDPDTRARHLPAALRHFGSAGAAGDACGGLHPAALTQALATDPEPVLAAFAARLRHADEATARVVLAELAGPAQPALARRTAALVEEHLRRRPEHAAAVAHHLDLRLEQGPDARPVLLPLAAALLRDHPAQVRRTLAAVFAAPGSHLSRPLRQELLDSVLATERDPVVLDALLTAAADGARRRHPLLTRDLVHRLGLLMGRTPEGTARFDRRIVELAAAAPTFAGQVREWLADGGSWDALIGPSARRRLDTVA</sequence>
<dbReference type="Pfam" id="PF13365">
    <property type="entry name" value="Trypsin_2"/>
    <property type="match status" value="1"/>
</dbReference>
<evidence type="ECO:0000313" key="4">
    <source>
        <dbReference type="Proteomes" id="UP001344658"/>
    </source>
</evidence>
<dbReference type="SUPFAM" id="SSF50494">
    <property type="entry name" value="Trypsin-like serine proteases"/>
    <property type="match status" value="1"/>
</dbReference>
<accession>A0ABU7P5L4</accession>
<dbReference type="RefSeq" id="WP_330792785.1">
    <property type="nucleotide sequence ID" value="NZ_JAZEWV010000001.1"/>
</dbReference>